<protein>
    <submittedName>
        <fullName evidence="2">CLUMA_CG001375, isoform A</fullName>
    </submittedName>
</protein>
<accession>A0A1J1HJ36</accession>
<feature type="compositionally biased region" description="Low complexity" evidence="1">
    <location>
        <begin position="186"/>
        <end position="205"/>
    </location>
</feature>
<evidence type="ECO:0000313" key="3">
    <source>
        <dbReference type="Proteomes" id="UP000183832"/>
    </source>
</evidence>
<sequence length="410" mass="46775">MPMLHQQTLPEGYATIRRSKGRNDHKHKLRTSSTSSIEMTELSPRRKSIKRTFDSEIMYAKKLNEVFDESIELDEDVLNGFESDADGMSQFSDSINKRTTFETFKPRNSIESGDDGSDKDLQQSNECFQSLPYDIIMSPLKSPQYINQLNAMRSKSTVDGVTRQFPLYSRPESPKYGKILYHHRSTSPSADSMDNSSSNSSTYSSNHHAAFQHASMTQSLHLPSTTNRQQGEDENVILINVQPHARKHPPLKATNLNYRKSFSHFNGNGNGRLVSNNIDDSSEQINRCSMQSSLTMTKSLYSPSLLSHVQHRRFATLAHPKEKQHFENDNKLASSLGDLIHWDPILSCKIGSQTTLRTKPPVPWYELAIKKEFRQSCPPLQHAMFGALVTPKRHNKTVRNYITDLERRKM</sequence>
<reference evidence="2 3" key="1">
    <citation type="submission" date="2015-04" db="EMBL/GenBank/DDBJ databases">
        <authorList>
            <person name="Syromyatnikov M.Y."/>
            <person name="Popov V.N."/>
        </authorList>
    </citation>
    <scope>NUCLEOTIDE SEQUENCE [LARGE SCALE GENOMIC DNA]</scope>
</reference>
<dbReference type="OrthoDB" id="8016537at2759"/>
<organism evidence="2 3">
    <name type="scientific">Clunio marinus</name>
    <dbReference type="NCBI Taxonomy" id="568069"/>
    <lineage>
        <taxon>Eukaryota</taxon>
        <taxon>Metazoa</taxon>
        <taxon>Ecdysozoa</taxon>
        <taxon>Arthropoda</taxon>
        <taxon>Hexapoda</taxon>
        <taxon>Insecta</taxon>
        <taxon>Pterygota</taxon>
        <taxon>Neoptera</taxon>
        <taxon>Endopterygota</taxon>
        <taxon>Diptera</taxon>
        <taxon>Nematocera</taxon>
        <taxon>Chironomoidea</taxon>
        <taxon>Chironomidae</taxon>
        <taxon>Clunio</taxon>
    </lineage>
</organism>
<keyword evidence="3" id="KW-1185">Reference proteome</keyword>
<evidence type="ECO:0000313" key="2">
    <source>
        <dbReference type="EMBL" id="CRK87578.1"/>
    </source>
</evidence>
<gene>
    <name evidence="2" type="ORF">CLUMA_CG001375</name>
</gene>
<evidence type="ECO:0000256" key="1">
    <source>
        <dbReference type="SAM" id="MobiDB-lite"/>
    </source>
</evidence>
<proteinExistence type="predicted"/>
<feature type="region of interest" description="Disordered" evidence="1">
    <location>
        <begin position="185"/>
        <end position="207"/>
    </location>
</feature>
<dbReference type="AlphaFoldDB" id="A0A1J1HJ36"/>
<dbReference type="Proteomes" id="UP000183832">
    <property type="component" value="Unassembled WGS sequence"/>
</dbReference>
<name>A0A1J1HJ36_9DIPT</name>
<dbReference type="EMBL" id="CVRI01000004">
    <property type="protein sequence ID" value="CRK87578.1"/>
    <property type="molecule type" value="Genomic_DNA"/>
</dbReference>